<feature type="chain" id="PRO_5021487086" evidence="1">
    <location>
        <begin position="22"/>
        <end position="136"/>
    </location>
</feature>
<dbReference type="OrthoDB" id="6459070at2759"/>
<feature type="signal peptide" evidence="1">
    <location>
        <begin position="1"/>
        <end position="21"/>
    </location>
</feature>
<keyword evidence="3" id="KW-1185">Reference proteome</keyword>
<evidence type="ECO:0000256" key="1">
    <source>
        <dbReference type="SAM" id="SignalP"/>
    </source>
</evidence>
<organism evidence="2 3">
    <name type="scientific">Araneus ventricosus</name>
    <name type="common">Orbweaver spider</name>
    <name type="synonym">Epeira ventricosa</name>
    <dbReference type="NCBI Taxonomy" id="182803"/>
    <lineage>
        <taxon>Eukaryota</taxon>
        <taxon>Metazoa</taxon>
        <taxon>Ecdysozoa</taxon>
        <taxon>Arthropoda</taxon>
        <taxon>Chelicerata</taxon>
        <taxon>Arachnida</taxon>
        <taxon>Araneae</taxon>
        <taxon>Araneomorphae</taxon>
        <taxon>Entelegynae</taxon>
        <taxon>Araneoidea</taxon>
        <taxon>Araneidae</taxon>
        <taxon>Araneus</taxon>
    </lineage>
</organism>
<comment type="caution">
    <text evidence="2">The sequence shown here is derived from an EMBL/GenBank/DDBJ whole genome shotgun (WGS) entry which is preliminary data.</text>
</comment>
<sequence>MGRSLTLPPCLLVLAGKNGVAFTPWVALPGEYTPDVDQPLLSGTPPCRVEATNRTDIVTVNRDHVITTTPEMAILSNLPHHSSGKTLDTRRQNLRAPRPHAQRIFSGIRFRTLEPIDPDAQTLLPGHRGLSCKLVL</sequence>
<dbReference type="Proteomes" id="UP000499080">
    <property type="component" value="Unassembled WGS sequence"/>
</dbReference>
<protein>
    <submittedName>
        <fullName evidence="2">Uncharacterized protein</fullName>
    </submittedName>
</protein>
<accession>A0A4Y2UAA1</accession>
<reference evidence="2 3" key="1">
    <citation type="journal article" date="2019" name="Sci. Rep.">
        <title>Orb-weaving spider Araneus ventricosus genome elucidates the spidroin gene catalogue.</title>
        <authorList>
            <person name="Kono N."/>
            <person name="Nakamura H."/>
            <person name="Ohtoshi R."/>
            <person name="Moran D.A.P."/>
            <person name="Shinohara A."/>
            <person name="Yoshida Y."/>
            <person name="Fujiwara M."/>
            <person name="Mori M."/>
            <person name="Tomita M."/>
            <person name="Arakawa K."/>
        </authorList>
    </citation>
    <scope>NUCLEOTIDE SEQUENCE [LARGE SCALE GENOMIC DNA]</scope>
</reference>
<proteinExistence type="predicted"/>
<keyword evidence="1" id="KW-0732">Signal</keyword>
<gene>
    <name evidence="2" type="ORF">AVEN_211000_1</name>
</gene>
<dbReference type="AlphaFoldDB" id="A0A4Y2UAA1"/>
<evidence type="ECO:0000313" key="2">
    <source>
        <dbReference type="EMBL" id="GBO08500.1"/>
    </source>
</evidence>
<evidence type="ECO:0000313" key="3">
    <source>
        <dbReference type="Proteomes" id="UP000499080"/>
    </source>
</evidence>
<dbReference type="EMBL" id="BGPR01034222">
    <property type="protein sequence ID" value="GBO08500.1"/>
    <property type="molecule type" value="Genomic_DNA"/>
</dbReference>
<name>A0A4Y2UAA1_ARAVE</name>